<feature type="domain" description="Thymidylate synthase/dCMP hydroxymethylase" evidence="5">
    <location>
        <begin position="13"/>
        <end position="231"/>
    </location>
</feature>
<organism evidence="6 7">
    <name type="scientific">Lysinibacillus capsici</name>
    <dbReference type="NCBI Taxonomy" id="2115968"/>
    <lineage>
        <taxon>Bacteria</taxon>
        <taxon>Bacillati</taxon>
        <taxon>Bacillota</taxon>
        <taxon>Bacilli</taxon>
        <taxon>Bacillales</taxon>
        <taxon>Bacillaceae</taxon>
        <taxon>Lysinibacillus</taxon>
    </lineage>
</organism>
<dbReference type="InterPro" id="IPR036926">
    <property type="entry name" value="Thymidate_synth/dCMP_Mease_sf"/>
</dbReference>
<protein>
    <recommendedName>
        <fullName evidence="1">thymidylate synthase</fullName>
        <ecNumber evidence="1">2.1.1.45</ecNumber>
    </recommendedName>
</protein>
<dbReference type="PANTHER" id="PTHR11548:SF1">
    <property type="entry name" value="THYMIDYLATE SYNTHASE 1"/>
    <property type="match status" value="1"/>
</dbReference>
<keyword evidence="4" id="KW-0545">Nucleotide biosynthesis</keyword>
<evidence type="ECO:0000259" key="5">
    <source>
        <dbReference type="Pfam" id="PF00303"/>
    </source>
</evidence>
<dbReference type="SUPFAM" id="SSF55831">
    <property type="entry name" value="Thymidylate synthase/dCMP hydroxymethylase"/>
    <property type="match status" value="1"/>
</dbReference>
<dbReference type="Pfam" id="PF00303">
    <property type="entry name" value="Thymidylat_synt"/>
    <property type="match status" value="1"/>
</dbReference>
<evidence type="ECO:0000256" key="2">
    <source>
        <dbReference type="ARBA" id="ARBA00022603"/>
    </source>
</evidence>
<keyword evidence="2 6" id="KW-0489">Methyltransferase</keyword>
<dbReference type="EC" id="2.1.1.45" evidence="1"/>
<keyword evidence="7" id="KW-1185">Reference proteome</keyword>
<reference evidence="6 7" key="1">
    <citation type="submission" date="2023-04" db="EMBL/GenBank/DDBJ databases">
        <title>Genomic of Lysinibacillus capsici TSBLM.</title>
        <authorList>
            <person name="Hu X.S."/>
            <person name="Yu C.H."/>
        </authorList>
    </citation>
    <scope>NUCLEOTIDE SEQUENCE [LARGE SCALE GENOMIC DNA]</scope>
    <source>
        <strain evidence="6 7">TSBLM</strain>
    </source>
</reference>
<dbReference type="InterPro" id="IPR045097">
    <property type="entry name" value="Thymidate_synth/dCMP_Mease"/>
</dbReference>
<evidence type="ECO:0000256" key="4">
    <source>
        <dbReference type="ARBA" id="ARBA00022727"/>
    </source>
</evidence>
<dbReference type="GO" id="GO:0032259">
    <property type="term" value="P:methylation"/>
    <property type="evidence" value="ECO:0007669"/>
    <property type="project" value="UniProtKB-KW"/>
</dbReference>
<evidence type="ECO:0000256" key="3">
    <source>
        <dbReference type="ARBA" id="ARBA00022679"/>
    </source>
</evidence>
<name>A0ABY8KNS4_9BACI</name>
<dbReference type="InterPro" id="IPR000398">
    <property type="entry name" value="Thymidylate_synthase"/>
</dbReference>
<dbReference type="RefSeq" id="WP_279495077.1">
    <property type="nucleotide sequence ID" value="NZ_CP122283.1"/>
</dbReference>
<evidence type="ECO:0000313" key="7">
    <source>
        <dbReference type="Proteomes" id="UP001244564"/>
    </source>
</evidence>
<dbReference type="Gene3D" id="3.30.572.10">
    <property type="entry name" value="Thymidylate synthase/dCMP hydroxymethylase domain"/>
    <property type="match status" value="1"/>
</dbReference>
<dbReference type="InterPro" id="IPR023451">
    <property type="entry name" value="Thymidate_synth/dCMP_Mease_dom"/>
</dbReference>
<dbReference type="PANTHER" id="PTHR11548">
    <property type="entry name" value="THYMIDYLATE SYNTHASE 1"/>
    <property type="match status" value="1"/>
</dbReference>
<dbReference type="GO" id="GO:0004799">
    <property type="term" value="F:thymidylate synthase activity"/>
    <property type="evidence" value="ECO:0007669"/>
    <property type="project" value="UniProtKB-EC"/>
</dbReference>
<evidence type="ECO:0000313" key="6">
    <source>
        <dbReference type="EMBL" id="WGF39315.1"/>
    </source>
</evidence>
<dbReference type="Proteomes" id="UP001244564">
    <property type="component" value="Chromosome"/>
</dbReference>
<evidence type="ECO:0000256" key="1">
    <source>
        <dbReference type="ARBA" id="ARBA00011947"/>
    </source>
</evidence>
<dbReference type="EMBL" id="CP122283">
    <property type="protein sequence ID" value="WGF39315.1"/>
    <property type="molecule type" value="Genomic_DNA"/>
</dbReference>
<accession>A0ABY8KNS4</accession>
<dbReference type="CDD" id="cd00351">
    <property type="entry name" value="TS_Pyrimidine_HMase"/>
    <property type="match status" value="1"/>
</dbReference>
<dbReference type="PRINTS" id="PR00108">
    <property type="entry name" value="THYMDSNTHASE"/>
</dbReference>
<sequence length="323" mass="38010">MITITGDNFSEIYLKLLNEAVTQEVKVTNSRNGPVKDLGPAYFEITNHDLIRLPFLKKRAFNPFFALNEFSWIISGSNDLRPLNYFINDYDKYSDDGFTLNGAYGHRLRELNRIDQIEKAIKLLQEDNSTRRVVLTMWHINDLGSSSKDIPCNISIMLKIRNNLLDMTVINRSNDLYFGVPYNVVVFYLLQCYIAKKIGCNIGSQRHFTDSLHLYTKHLEKAEVIIKNNDIDKINSVFEQFEKVDLSTYVDENQEHILNREYEKIKNPYKDFLFSYEIYKADRNYCQAIDILPKNLLGYSGYLWFSEKSNFESFENYFYLKNK</sequence>
<proteinExistence type="predicted"/>
<keyword evidence="3 6" id="KW-0808">Transferase</keyword>
<gene>
    <name evidence="6" type="ORF">QBO96_03355</name>
</gene>